<organism evidence="5 6">
    <name type="scientific">Polluticaenibacter yanchengensis</name>
    <dbReference type="NCBI Taxonomy" id="3014562"/>
    <lineage>
        <taxon>Bacteria</taxon>
        <taxon>Pseudomonadati</taxon>
        <taxon>Bacteroidota</taxon>
        <taxon>Chitinophagia</taxon>
        <taxon>Chitinophagales</taxon>
        <taxon>Chitinophagaceae</taxon>
        <taxon>Polluticaenibacter</taxon>
    </lineage>
</organism>
<comment type="caution">
    <text evidence="5">The sequence shown here is derived from an EMBL/GenBank/DDBJ whole genome shotgun (WGS) entry which is preliminary data.</text>
</comment>
<dbReference type="InterPro" id="IPR045829">
    <property type="entry name" value="PKD_6"/>
</dbReference>
<protein>
    <recommendedName>
        <fullName evidence="7">T9SS type A sorting domain-containing protein</fullName>
    </recommendedName>
</protein>
<evidence type="ECO:0000256" key="1">
    <source>
        <dbReference type="SAM" id="MobiDB-lite"/>
    </source>
</evidence>
<proteinExistence type="predicted"/>
<feature type="region of interest" description="Disordered" evidence="1">
    <location>
        <begin position="2693"/>
        <end position="2717"/>
    </location>
</feature>
<dbReference type="EMBL" id="JAQGEF010000037">
    <property type="protein sequence ID" value="MDA3616640.1"/>
    <property type="molecule type" value="Genomic_DNA"/>
</dbReference>
<dbReference type="InterPro" id="IPR011635">
    <property type="entry name" value="CARDB"/>
</dbReference>
<evidence type="ECO:0000259" key="4">
    <source>
        <dbReference type="Pfam" id="PF19408"/>
    </source>
</evidence>
<dbReference type="Pfam" id="PF19408">
    <property type="entry name" value="PKD_6"/>
    <property type="match status" value="1"/>
</dbReference>
<feature type="domain" description="PKD-like" evidence="4">
    <location>
        <begin position="1195"/>
        <end position="1265"/>
    </location>
</feature>
<sequence>MKKILYTLIFFLHCYYADAQNNTSEQEPNNSFATANATGSNPTTISGSVGDADLVDYFKPDISTSLGYWKVGSYSLILNATNTSNSPQSLTVRFFNSRQEDGKFFDSTTVLIAPGASISNQYFSACGRVLDDVYIALSASGSFDYSFSFYIGDPFNDSEPNNSVATATVLSEPLYANRDYAINFLGFDPVVYDVVDYFRINLSQANYDDAAIRIKAKNLGCNNNQWIQYEFYKNGSNTPFTGGYVGNSQNVDQWTEVVSDVSLATAGLSAGDYLVIKITSSTAFGYEFSSVDNSGPVDYDDAEDNCCNYNAIPLTDNIYKGGGIGAYEAYYDEEYDYWSYNLMDEYDTYRIDLAQPGSINLFIEALGADCPTTNMYLYYDLLDANGNEISSYNEIFNWQGNSCDHSFSNVIKIRGLSAETFYIRLHVRPDNVENSAAAALVNYKIKYQFLDGTSNIDTEYNGNSANAIPITPNQVVKGNVGFKGTENDRDDFYKANLPGVSSIRAHVKLTYRGNWEVPLNQYYANLAISGFNFRKVIPVAPANGLVKPDSVYHETFELCGLPQGPVFFDFSTDFQGIEYEFSFEELNSNPWPNDTLSGNTISTAGVLKKDIEYTGYLGYRNESNVLNQSDYYKIALNKPGNIRVHVELRNPTCTNHNAYATSLNLQAPTSSVYNKTFEVTAGLGSGQSTIQSFEFCGLGTDTLSLRLSIPFLSLGYSSPMLYKIRYEITDSASNEFMDAEPNNSFAQASIIHDGETKKGIAGYFRDIDYYKFFASADTIKIPFTVTNKACVNDYITVSAYSSTQTLIASRRIGTNIDMAPGQSINDLFKFYMVSPDTVYLLINSGSDLADAMQYSLSLNPQPPSSAFSLSGDPTVCFGNSHYKATGITDNGDLTYHWSLPDGGGSISATDSIAVVNWTNAGNRRIALYLSNPHGISETRYFDVLVNNNVPTQIPVLYQLGRKLFTQGRPPGATYQWYRNNNPVAAATDSIYLALSDGIYTVKYHNDCGSGPASDAVNFTAVAQAQTISFPAIPDIILTPGAKVKLPAVASSGLPVQYIKTSGSGYIQNDTLYISGTGTLTGNISIKAIQPGDIEWLPAAEVTQTIKVVKGSQNIHFNLIENQVFNTTPVTLNAVSNIGLPVSFTVIAGNDYAQLTGNSLTKKGVGTVTIRATQAGDANYQAATPVEHTFCIALRTLSDISGESGPCQATYQYTADKIPGANYVWTLSGGGTLTTNKDTAWVQWLSGSGTFTLSVKANSSCDADYSNEVSKNITMTTDLPAAVSNMLPVDGVQNAGLPLTLSWIPVARAVSYDVYIWDSASAQPATAFAKEVKGISLVVPQNAFAYNNAYAWRVVAKNPCASTPGVIQHFRLIPLPDLQVSNIEVPATANSGQNISLSWRINNIGPGSTLNNQHWKDAIFLSTDPQPVFSTVMTNPARWPVILSPKTPLLIGTKSNISSLASGESYTNTINFTIPVNYNGPFYAHVITDYGTVSGSSPIQLSRTNDTARAVNNMQVTLSPAPDLRVDQVFTPATVFSGSNVNITYQVKNYGALTPAMSNWSDSVFISQNPLFNREDCMPVKWAKSFGSYYPNAVNAGLTVNDTLETNASYTKSMNITIPNFIMGQWYIYVKTNANAKLYEGIATENNVGSGFVQVFLTPTPKLAIQNISLPVTNAGTTQTVGVNWEIKNQGFNDNIEKNKGHYVTLLGGCSLPCYTPIPNAICEIPSFNIRDSIGFGSSYWKDRIYLSKSSTGLDISNAILVKEVVHGEQYSGVLVEENLYATCGPVNKPVNVNTVLSPNAVFPKSASFVLPADLTEGSYYVYIYTNPDRDVFEYPGTAEIKRSDVPIAVTRPDISVTGMNVPVAGSSGQKITIAYTVNNQGQGSLFNQKRTDRLYISNFPDFDASAVMVAANQYTETIVTGSSETHYFNYTMPYATTGARYFYVVTNEDQLFKETNSVNNRSAAAGIMISPAMPADLSVSTLNIPDTLMALTSGTIIYTVTNSGTGDISGTWPDKIYVGCTNTFQQQNAILVGKKEKYRQVAAGQSYTDTLPYELPYMMHTLSSCFANGTFSDAYFYIQANADSTGYEATNFANNITASGKKTIINPYVDHIVKRIANIPEQLAVGRPIAPRWVVENLGHRPANSYYTTGWDAIYLSTDSVLSADDLKVYELKTGHNIAKGDSSVIIRSFNLPDIPAGLYYFIVQTNSKQTLWIEQQTANNYNLVRNTDGMAKKIEVVTSDLPDLTDSITFMTQSVAAGQPTVIRHMVTNIGVGETYPGYWKNTIWLSRDTEVSSDDILLSGYSRSIVLQPGSNKEDTIPVRIPVLTAPGTYYVLVRTNDDRHIIEPDYGNNTAVGIITIFTQPVSDLTVTDIEMPDTVYLGEALQPSKWTIKNIAANAATGYSVDGIYFSKSAMYDTTAILIGTVPRALNIAPVSDTVVTGAPLVTAVTEGKYFVYIKTDIQDHINESDKANNTGLLTKQVHVKVRSLVLNEAENTTLSNIDKYYKLTIPDSLIGSTISVKLSTMDSLTKVNEMYIGSGYIPSAAKFDYKFGTPNYGNQRVIITNVTNREYYIIVRCSSAQPAIQNIILMAEVMPFSILNVTNASGGNIGNVTVRIDGTLFTNSMTATLTRNGTSITASAIHYTNSTGLYATFNLAGAPLGLYDVVLTKPDNTQARLTGGFRVEVANNGGLITGSGPNKVPGNGNEPGCDPGSPSGKNSQLVIELIVPSTALLGRTVAIQINYQNPTNYDIPAQSRLLSTIDGMQLALRKEDIEKGSSSIYLDLTEPGGPPGIIRAGARGSVIIYTRTPWSAAINPIPFNLQ</sequence>
<dbReference type="Gene3D" id="2.60.120.380">
    <property type="match status" value="2"/>
</dbReference>
<reference evidence="5 6" key="1">
    <citation type="submission" date="2022-12" db="EMBL/GenBank/DDBJ databases">
        <title>Chitinophagaceae gen. sp. nov., a new member of the family Chitinophagaceae, isolated from soil in a chemical factory.</title>
        <authorList>
            <person name="Ke Z."/>
        </authorList>
    </citation>
    <scope>NUCLEOTIDE SEQUENCE [LARGE SCALE GENOMIC DNA]</scope>
    <source>
        <strain evidence="5 6">LY-5</strain>
    </source>
</reference>
<dbReference type="SUPFAM" id="SSF49299">
    <property type="entry name" value="PKD domain"/>
    <property type="match status" value="1"/>
</dbReference>
<evidence type="ECO:0000256" key="2">
    <source>
        <dbReference type="SAM" id="SignalP"/>
    </source>
</evidence>
<dbReference type="SUPFAM" id="SSF89260">
    <property type="entry name" value="Collagen-binding domain"/>
    <property type="match status" value="1"/>
</dbReference>
<dbReference type="Pfam" id="PF07705">
    <property type="entry name" value="CARDB"/>
    <property type="match status" value="1"/>
</dbReference>
<dbReference type="InterPro" id="IPR013783">
    <property type="entry name" value="Ig-like_fold"/>
</dbReference>
<keyword evidence="6" id="KW-1185">Reference proteome</keyword>
<evidence type="ECO:0000313" key="6">
    <source>
        <dbReference type="Proteomes" id="UP001210231"/>
    </source>
</evidence>
<dbReference type="InterPro" id="IPR035986">
    <property type="entry name" value="PKD_dom_sf"/>
</dbReference>
<feature type="domain" description="CARDB" evidence="3">
    <location>
        <begin position="1852"/>
        <end position="1962"/>
    </location>
</feature>
<keyword evidence="2" id="KW-0732">Signal</keyword>
<gene>
    <name evidence="5" type="ORF">O3P16_17650</name>
</gene>
<dbReference type="Proteomes" id="UP001210231">
    <property type="component" value="Unassembled WGS sequence"/>
</dbReference>
<name>A0ABT4UR12_9BACT</name>
<feature type="chain" id="PRO_5047137277" description="T9SS type A sorting domain-containing protein" evidence="2">
    <location>
        <begin position="20"/>
        <end position="2823"/>
    </location>
</feature>
<evidence type="ECO:0008006" key="7">
    <source>
        <dbReference type="Google" id="ProtNLM"/>
    </source>
</evidence>
<feature type="signal peptide" evidence="2">
    <location>
        <begin position="1"/>
        <end position="19"/>
    </location>
</feature>
<dbReference type="RefSeq" id="WP_407032970.1">
    <property type="nucleotide sequence ID" value="NZ_JAQGEF010000037.1"/>
</dbReference>
<accession>A0ABT4UR12</accession>
<evidence type="ECO:0000313" key="5">
    <source>
        <dbReference type="EMBL" id="MDA3616640.1"/>
    </source>
</evidence>
<evidence type="ECO:0000259" key="3">
    <source>
        <dbReference type="Pfam" id="PF07705"/>
    </source>
</evidence>
<dbReference type="Gene3D" id="2.60.40.10">
    <property type="entry name" value="Immunoglobulins"/>
    <property type="match status" value="5"/>
</dbReference>